<gene>
    <name evidence="1" type="ORF">Rhow_006128</name>
</gene>
<proteinExistence type="predicted"/>
<accession>A0A402CF70</accession>
<dbReference type="Proteomes" id="UP000287519">
    <property type="component" value="Unassembled WGS sequence"/>
</dbReference>
<comment type="caution">
    <text evidence="1">The sequence shown here is derived from an EMBL/GenBank/DDBJ whole genome shotgun (WGS) entry which is preliminary data.</text>
</comment>
<reference evidence="1 2" key="1">
    <citation type="submission" date="2018-11" db="EMBL/GenBank/DDBJ databases">
        <title>Microbial catabolism of amino acid.</title>
        <authorList>
            <person name="Hibi M."/>
            <person name="Ogawa J."/>
        </authorList>
    </citation>
    <scope>NUCLEOTIDE SEQUENCE [LARGE SCALE GENOMIC DNA]</scope>
    <source>
        <strain evidence="1 2">C31-06</strain>
    </source>
</reference>
<name>A0A402CF70_RHOWR</name>
<dbReference type="EMBL" id="BHYM01000050">
    <property type="protein sequence ID" value="GCE42189.1"/>
    <property type="molecule type" value="Genomic_DNA"/>
</dbReference>
<dbReference type="AlphaFoldDB" id="A0A402CF70"/>
<evidence type="ECO:0000313" key="2">
    <source>
        <dbReference type="Proteomes" id="UP000287519"/>
    </source>
</evidence>
<evidence type="ECO:0000313" key="1">
    <source>
        <dbReference type="EMBL" id="GCE42189.1"/>
    </source>
</evidence>
<organism evidence="1 2">
    <name type="scientific">Rhodococcus wratislaviensis</name>
    <name type="common">Tsukamurella wratislaviensis</name>
    <dbReference type="NCBI Taxonomy" id="44752"/>
    <lineage>
        <taxon>Bacteria</taxon>
        <taxon>Bacillati</taxon>
        <taxon>Actinomycetota</taxon>
        <taxon>Actinomycetes</taxon>
        <taxon>Mycobacteriales</taxon>
        <taxon>Nocardiaceae</taxon>
        <taxon>Rhodococcus</taxon>
    </lineage>
</organism>
<keyword evidence="2" id="KW-1185">Reference proteome</keyword>
<sequence>MQSPVDDSEMIADVERGAGDDIDPGRIELHALNPDKLGRRGRVNNCGSMGLRRHCGLL</sequence>
<protein>
    <submittedName>
        <fullName evidence="1">Uncharacterized protein</fullName>
    </submittedName>
</protein>